<evidence type="ECO:0000313" key="2">
    <source>
        <dbReference type="Proteomes" id="UP001164539"/>
    </source>
</evidence>
<reference evidence="1 2" key="1">
    <citation type="journal article" date="2023" name="Science">
        <title>Complex scaffold remodeling in plant triterpene biosynthesis.</title>
        <authorList>
            <person name="De La Pena R."/>
            <person name="Hodgson H."/>
            <person name="Liu J.C."/>
            <person name="Stephenson M.J."/>
            <person name="Martin A.C."/>
            <person name="Owen C."/>
            <person name="Harkess A."/>
            <person name="Leebens-Mack J."/>
            <person name="Jimenez L.E."/>
            <person name="Osbourn A."/>
            <person name="Sattely E.S."/>
        </authorList>
    </citation>
    <scope>NUCLEOTIDE SEQUENCE [LARGE SCALE GENOMIC DNA]</scope>
    <source>
        <strain evidence="2">cv. JPN11</strain>
        <tissue evidence="1">Leaf</tissue>
    </source>
</reference>
<sequence length="79" mass="9317">MEPFRDYLSESARRPRERDLIINGLVPEIMGNLNPFAKLEYLYLEGLAKLRSIHPDALPFPHLKEIEEHWSCAIETLRR</sequence>
<protein>
    <submittedName>
        <fullName evidence="1">NBS-LRR type disease resistance protein</fullName>
    </submittedName>
</protein>
<gene>
    <name evidence="1" type="ORF">OWV82_010120</name>
</gene>
<comment type="caution">
    <text evidence="1">The sequence shown here is derived from an EMBL/GenBank/DDBJ whole genome shotgun (WGS) entry which is preliminary data.</text>
</comment>
<name>A0ACC1Y666_MELAZ</name>
<accession>A0ACC1Y666</accession>
<evidence type="ECO:0000313" key="1">
    <source>
        <dbReference type="EMBL" id="KAJ4718439.1"/>
    </source>
</evidence>
<keyword evidence="2" id="KW-1185">Reference proteome</keyword>
<proteinExistence type="predicted"/>
<organism evidence="1 2">
    <name type="scientific">Melia azedarach</name>
    <name type="common">Chinaberry tree</name>
    <dbReference type="NCBI Taxonomy" id="155640"/>
    <lineage>
        <taxon>Eukaryota</taxon>
        <taxon>Viridiplantae</taxon>
        <taxon>Streptophyta</taxon>
        <taxon>Embryophyta</taxon>
        <taxon>Tracheophyta</taxon>
        <taxon>Spermatophyta</taxon>
        <taxon>Magnoliopsida</taxon>
        <taxon>eudicotyledons</taxon>
        <taxon>Gunneridae</taxon>
        <taxon>Pentapetalae</taxon>
        <taxon>rosids</taxon>
        <taxon>malvids</taxon>
        <taxon>Sapindales</taxon>
        <taxon>Meliaceae</taxon>
        <taxon>Melia</taxon>
    </lineage>
</organism>
<dbReference type="EMBL" id="CM051398">
    <property type="protein sequence ID" value="KAJ4718439.1"/>
    <property type="molecule type" value="Genomic_DNA"/>
</dbReference>
<dbReference type="Proteomes" id="UP001164539">
    <property type="component" value="Chromosome 5"/>
</dbReference>